<protein>
    <submittedName>
        <fullName evidence="1">Uncharacterized protein</fullName>
    </submittedName>
</protein>
<evidence type="ECO:0000313" key="1">
    <source>
        <dbReference type="EMBL" id="SMQ53076.1"/>
    </source>
</evidence>
<proteinExistence type="predicted"/>
<dbReference type="AlphaFoldDB" id="A0A1X7S059"/>
<gene>
    <name evidence="1" type="ORF">ZT3D7_G8229</name>
</gene>
<keyword evidence="2" id="KW-1185">Reference proteome</keyword>
<reference evidence="1 2" key="1">
    <citation type="submission" date="2016-06" db="EMBL/GenBank/DDBJ databases">
        <authorList>
            <person name="Kjaerup R.B."/>
            <person name="Dalgaard T.S."/>
            <person name="Juul-Madsen H.R."/>
        </authorList>
    </citation>
    <scope>NUCLEOTIDE SEQUENCE [LARGE SCALE GENOMIC DNA]</scope>
</reference>
<dbReference type="Proteomes" id="UP000215127">
    <property type="component" value="Chromosome 8"/>
</dbReference>
<sequence>MWPWRLRATSSRFDLETVSTTFHTSCTRHNTRRTVTHSASCLTARSSTNIDPSTFSLEACSAITVESTSGPPT</sequence>
<accession>A0A1X7S059</accession>
<evidence type="ECO:0000313" key="2">
    <source>
        <dbReference type="Proteomes" id="UP000215127"/>
    </source>
</evidence>
<dbReference type="EMBL" id="LT853699">
    <property type="protein sequence ID" value="SMQ53076.1"/>
    <property type="molecule type" value="Genomic_DNA"/>
</dbReference>
<organism evidence="1 2">
    <name type="scientific">Zymoseptoria tritici (strain ST99CH_3D7)</name>
    <dbReference type="NCBI Taxonomy" id="1276538"/>
    <lineage>
        <taxon>Eukaryota</taxon>
        <taxon>Fungi</taxon>
        <taxon>Dikarya</taxon>
        <taxon>Ascomycota</taxon>
        <taxon>Pezizomycotina</taxon>
        <taxon>Dothideomycetes</taxon>
        <taxon>Dothideomycetidae</taxon>
        <taxon>Mycosphaerellales</taxon>
        <taxon>Mycosphaerellaceae</taxon>
        <taxon>Zymoseptoria</taxon>
    </lineage>
</organism>
<name>A0A1X7S059_ZYMT9</name>